<organism evidence="1">
    <name type="scientific">Arundo donax</name>
    <name type="common">Giant reed</name>
    <name type="synonym">Donax arundinaceus</name>
    <dbReference type="NCBI Taxonomy" id="35708"/>
    <lineage>
        <taxon>Eukaryota</taxon>
        <taxon>Viridiplantae</taxon>
        <taxon>Streptophyta</taxon>
        <taxon>Embryophyta</taxon>
        <taxon>Tracheophyta</taxon>
        <taxon>Spermatophyta</taxon>
        <taxon>Magnoliopsida</taxon>
        <taxon>Liliopsida</taxon>
        <taxon>Poales</taxon>
        <taxon>Poaceae</taxon>
        <taxon>PACMAD clade</taxon>
        <taxon>Arundinoideae</taxon>
        <taxon>Arundineae</taxon>
        <taxon>Arundo</taxon>
    </lineage>
</organism>
<sequence>MIPSFPCSILQILDAKILFQVLLSILLFNNPPRTFAANGEPLSLFTIFLLICCRFL</sequence>
<proteinExistence type="predicted"/>
<reference evidence="1" key="2">
    <citation type="journal article" date="2015" name="Data Brief">
        <title>Shoot transcriptome of the giant reed, Arundo donax.</title>
        <authorList>
            <person name="Barrero R.A."/>
            <person name="Guerrero F.D."/>
            <person name="Moolhuijzen P."/>
            <person name="Goolsby J.A."/>
            <person name="Tidwell J."/>
            <person name="Bellgard S.E."/>
            <person name="Bellgard M.I."/>
        </authorList>
    </citation>
    <scope>NUCLEOTIDE SEQUENCE</scope>
    <source>
        <tissue evidence="1">Shoot tissue taken approximately 20 cm above the soil surface</tissue>
    </source>
</reference>
<evidence type="ECO:0000313" key="1">
    <source>
        <dbReference type="EMBL" id="JAD32099.1"/>
    </source>
</evidence>
<protein>
    <submittedName>
        <fullName evidence="1">Uncharacterized protein</fullName>
    </submittedName>
</protein>
<accession>A0A0A8YYB2</accession>
<name>A0A0A8YYB2_ARUDO</name>
<dbReference type="EMBL" id="GBRH01265796">
    <property type="protein sequence ID" value="JAD32099.1"/>
    <property type="molecule type" value="Transcribed_RNA"/>
</dbReference>
<dbReference type="AlphaFoldDB" id="A0A0A8YYB2"/>
<reference evidence="1" key="1">
    <citation type="submission" date="2014-09" db="EMBL/GenBank/DDBJ databases">
        <authorList>
            <person name="Magalhaes I.L.F."/>
            <person name="Oliveira U."/>
            <person name="Santos F.R."/>
            <person name="Vidigal T.H.D.A."/>
            <person name="Brescovit A.D."/>
            <person name="Santos A.J."/>
        </authorList>
    </citation>
    <scope>NUCLEOTIDE SEQUENCE</scope>
    <source>
        <tissue evidence="1">Shoot tissue taken approximately 20 cm above the soil surface</tissue>
    </source>
</reference>